<organism evidence="5">
    <name type="scientific">Capitella teleta</name>
    <name type="common">Polychaete worm</name>
    <dbReference type="NCBI Taxonomy" id="283909"/>
    <lineage>
        <taxon>Eukaryota</taxon>
        <taxon>Metazoa</taxon>
        <taxon>Spiralia</taxon>
        <taxon>Lophotrochozoa</taxon>
        <taxon>Annelida</taxon>
        <taxon>Polychaeta</taxon>
        <taxon>Sedentaria</taxon>
        <taxon>Scolecida</taxon>
        <taxon>Capitellidae</taxon>
        <taxon>Capitella</taxon>
    </lineage>
</organism>
<gene>
    <name evidence="5" type="ORF">CAPTEDRAFT_219855</name>
</gene>
<evidence type="ECO:0008006" key="8">
    <source>
        <dbReference type="Google" id="ProtNLM"/>
    </source>
</evidence>
<evidence type="ECO:0000313" key="5">
    <source>
        <dbReference type="EMBL" id="ELT96575.1"/>
    </source>
</evidence>
<dbReference type="PANTHER" id="PTHR44324">
    <property type="entry name" value="WD40 REPEAT DOMAIN 95"/>
    <property type="match status" value="1"/>
</dbReference>
<feature type="compositionally biased region" description="Polar residues" evidence="4">
    <location>
        <begin position="674"/>
        <end position="692"/>
    </location>
</feature>
<dbReference type="HOGENOM" id="CLU_011653_2_0_1"/>
<dbReference type="SUPFAM" id="SSF50978">
    <property type="entry name" value="WD40 repeat-like"/>
    <property type="match status" value="3"/>
</dbReference>
<dbReference type="EnsemblMetazoa" id="CapteT219855">
    <property type="protein sequence ID" value="CapteP219855"/>
    <property type="gene ID" value="CapteG219855"/>
</dbReference>
<feature type="region of interest" description="Disordered" evidence="4">
    <location>
        <begin position="658"/>
        <end position="705"/>
    </location>
</feature>
<evidence type="ECO:0000313" key="6">
    <source>
        <dbReference type="EnsemblMetazoa" id="CapteP219855"/>
    </source>
</evidence>
<feature type="repeat" description="WD" evidence="3">
    <location>
        <begin position="343"/>
        <end position="367"/>
    </location>
</feature>
<feature type="compositionally biased region" description="Basic and acidic residues" evidence="4">
    <location>
        <begin position="727"/>
        <end position="741"/>
    </location>
</feature>
<name>R7U043_CAPTE</name>
<evidence type="ECO:0000256" key="3">
    <source>
        <dbReference type="PROSITE-ProRule" id="PRU00221"/>
    </source>
</evidence>
<feature type="repeat" description="WD" evidence="3">
    <location>
        <begin position="872"/>
        <end position="903"/>
    </location>
</feature>
<accession>R7U043</accession>
<dbReference type="PROSITE" id="PS00678">
    <property type="entry name" value="WD_REPEATS_1"/>
    <property type="match status" value="1"/>
</dbReference>
<dbReference type="OrthoDB" id="5980302at2759"/>
<keyword evidence="2" id="KW-0677">Repeat</keyword>
<reference evidence="7" key="1">
    <citation type="submission" date="2012-12" db="EMBL/GenBank/DDBJ databases">
        <authorList>
            <person name="Hellsten U."/>
            <person name="Grimwood J."/>
            <person name="Chapman J.A."/>
            <person name="Shapiro H."/>
            <person name="Aerts A."/>
            <person name="Otillar R.P."/>
            <person name="Terry A.Y."/>
            <person name="Boore J.L."/>
            <person name="Simakov O."/>
            <person name="Marletaz F."/>
            <person name="Cho S.-J."/>
            <person name="Edsinger-Gonzales E."/>
            <person name="Havlak P."/>
            <person name="Kuo D.-H."/>
            <person name="Larsson T."/>
            <person name="Lv J."/>
            <person name="Arendt D."/>
            <person name="Savage R."/>
            <person name="Osoegawa K."/>
            <person name="de Jong P."/>
            <person name="Lindberg D.R."/>
            <person name="Seaver E.C."/>
            <person name="Weisblat D.A."/>
            <person name="Putnam N.H."/>
            <person name="Grigoriev I.V."/>
            <person name="Rokhsar D.S."/>
        </authorList>
    </citation>
    <scope>NUCLEOTIDE SEQUENCE</scope>
    <source>
        <strain evidence="7">I ESC-2004</strain>
    </source>
</reference>
<reference evidence="6" key="3">
    <citation type="submission" date="2015-06" db="UniProtKB">
        <authorList>
            <consortium name="EnsemblMetazoa"/>
        </authorList>
    </citation>
    <scope>IDENTIFICATION</scope>
</reference>
<dbReference type="InterPro" id="IPR051242">
    <property type="entry name" value="WD-EF-hand_domain"/>
</dbReference>
<feature type="region of interest" description="Disordered" evidence="4">
    <location>
        <begin position="727"/>
        <end position="780"/>
    </location>
</feature>
<evidence type="ECO:0000256" key="4">
    <source>
        <dbReference type="SAM" id="MobiDB-lite"/>
    </source>
</evidence>
<dbReference type="PROSITE" id="PS50294">
    <property type="entry name" value="WD_REPEATS_REGION"/>
    <property type="match status" value="1"/>
</dbReference>
<feature type="region of interest" description="Disordered" evidence="4">
    <location>
        <begin position="604"/>
        <end position="630"/>
    </location>
</feature>
<reference evidence="5 7" key="2">
    <citation type="journal article" date="2013" name="Nature">
        <title>Insights into bilaterian evolution from three spiralian genomes.</title>
        <authorList>
            <person name="Simakov O."/>
            <person name="Marletaz F."/>
            <person name="Cho S.J."/>
            <person name="Edsinger-Gonzales E."/>
            <person name="Havlak P."/>
            <person name="Hellsten U."/>
            <person name="Kuo D.H."/>
            <person name="Larsson T."/>
            <person name="Lv J."/>
            <person name="Arendt D."/>
            <person name="Savage R."/>
            <person name="Osoegawa K."/>
            <person name="de Jong P."/>
            <person name="Grimwood J."/>
            <person name="Chapman J.A."/>
            <person name="Shapiro H."/>
            <person name="Aerts A."/>
            <person name="Otillar R.P."/>
            <person name="Terry A.Y."/>
            <person name="Boore J.L."/>
            <person name="Grigoriev I.V."/>
            <person name="Lindberg D.R."/>
            <person name="Seaver E.C."/>
            <person name="Weisblat D.A."/>
            <person name="Putnam N.H."/>
            <person name="Rokhsar D.S."/>
        </authorList>
    </citation>
    <scope>NUCLEOTIDE SEQUENCE</scope>
    <source>
        <strain evidence="5 7">I ESC-2004</strain>
    </source>
</reference>
<dbReference type="SMART" id="SM00320">
    <property type="entry name" value="WD40"/>
    <property type="match status" value="7"/>
</dbReference>
<dbReference type="EMBL" id="AMQN01011277">
    <property type="status" value="NOT_ANNOTATED_CDS"/>
    <property type="molecule type" value="Genomic_DNA"/>
</dbReference>
<dbReference type="STRING" id="283909.R7U043"/>
<feature type="compositionally biased region" description="Acidic residues" evidence="4">
    <location>
        <begin position="753"/>
        <end position="779"/>
    </location>
</feature>
<dbReference type="InterPro" id="IPR001680">
    <property type="entry name" value="WD40_rpt"/>
</dbReference>
<dbReference type="Pfam" id="PF00400">
    <property type="entry name" value="WD40"/>
    <property type="match status" value="2"/>
</dbReference>
<keyword evidence="7" id="KW-1185">Reference proteome</keyword>
<dbReference type="InterPro" id="IPR036322">
    <property type="entry name" value="WD40_repeat_dom_sf"/>
</dbReference>
<feature type="repeat" description="WD" evidence="3">
    <location>
        <begin position="379"/>
        <end position="420"/>
    </location>
</feature>
<evidence type="ECO:0000256" key="1">
    <source>
        <dbReference type="ARBA" id="ARBA00022574"/>
    </source>
</evidence>
<dbReference type="EMBL" id="KB308794">
    <property type="protein sequence ID" value="ELT96575.1"/>
    <property type="molecule type" value="Genomic_DNA"/>
</dbReference>
<dbReference type="OMA" id="VIDTWPL"/>
<dbReference type="AlphaFoldDB" id="R7U043"/>
<proteinExistence type="predicted"/>
<dbReference type="PROSITE" id="PS50082">
    <property type="entry name" value="WD_REPEATS_2"/>
    <property type="match status" value="4"/>
</dbReference>
<dbReference type="Proteomes" id="UP000014760">
    <property type="component" value="Unassembled WGS sequence"/>
</dbReference>
<evidence type="ECO:0000256" key="2">
    <source>
        <dbReference type="ARBA" id="ARBA00022737"/>
    </source>
</evidence>
<sequence>MTDEKATGLHRPYTQGTFQSRLDEFKELIKELTLQDVEATPEERRQMITENLRFDQFCESIRALFGGDIRNHDLKAIYRKISTNPDAHVDWSELFGYFQSGEEEQEITVGEEVNVFTVTARRRVGDAAGDKKRRDIVVRIKYIPALDSYLTASQKGSVSLWTTKFRLSSCTDLNESAWATGCDYLPGLRRVIACTERSINIWDSRAKGKNQQIFSIKPIEHSPQCLTWIPRSTSPHEDVVLFGDDQGYVNVLNLHMKDLTIKTTKTGEQTKSSQIIVVEPKRLTYPIRRRKLHDDWVLKVAWIPELRCFASCSPSCTTSFVLEEIDRLLDDGEVRGVGIQKGVNAFAYCARANIIATGGIDKTIRVWHPHIFSRPTGKLMGHLFTIVDISINEKDQHIISLSTARVFRIWDIHTLTSLQMMYNSELSQLMTVCTESCIKVWEAEHGKLVYQIPEPHGSGVELTAVTFDCTGYRLATGGIDGSLKIWDFGSGQEIKWKSGSSAEDQENSITGLKFCTLNNERCLIVMGWGNTLTLLQDGNDSYELTVMRDFIDLHYTPSNTSPTSPFAKTPPLPQIGAKKDSLFKKVNGHVKICQELMITLPGTIESEASQSNPESRTDRQLSRTRSMVMTESSQAVTEIKFLTHTVRKLDPAYIKKLTQHSSDEEDDDEKGSEMNMTVKRNSRLNSRVSNKTRSQQMSRTSQSRFQNIEVDQSLLDDLTIKVEGEEAVKAQKKPQESEPTRKQSPVPKTPEPDNVETNETEEEEKPSQAEGEELDDDDPDSKMIVETFAPVMVSCHQDSFIRFWTPEGELLREITAMTRRQGSPVTALCHDEDCNFIITGDIKGYLTLWDVGKFLEKPTSENKDLVKQVICWRAHLAKVVELSYIESIKAIVSGSIDGSVRIWWGNRGRFIGFFGQHRPFNFPTSEDTARTPVLPYDINEGPLAPTLSMSARQKIKAHQMKFDYPLIFDDDKWLPFKRSAYVRDKQKRKKPNLKDGLRDKKFFGSLIKPRAYRDHLESVSPTGEMHHGAVFRALPVYRVSTPTKPKTPEFSSYSSEPPPFMIQRKKTAKVNCTQTKKNKKSVQMKPSLQQVASALTGVTVTSPTASVVNPFAKKSQKA</sequence>
<dbReference type="InterPro" id="IPR015943">
    <property type="entry name" value="WD40/YVTN_repeat-like_dom_sf"/>
</dbReference>
<feature type="repeat" description="WD" evidence="3">
    <location>
        <begin position="455"/>
        <end position="496"/>
    </location>
</feature>
<protein>
    <recommendedName>
        <fullName evidence="8">WD repeat-containing protein 64</fullName>
    </recommendedName>
</protein>
<dbReference type="InterPro" id="IPR019775">
    <property type="entry name" value="WD40_repeat_CS"/>
</dbReference>
<dbReference type="PANTHER" id="PTHR44324:SF2">
    <property type="entry name" value="WD REPEAT-CONTAINING PROTEIN 64"/>
    <property type="match status" value="1"/>
</dbReference>
<keyword evidence="1 3" id="KW-0853">WD repeat</keyword>
<evidence type="ECO:0000313" key="7">
    <source>
        <dbReference type="Proteomes" id="UP000014760"/>
    </source>
</evidence>
<feature type="compositionally biased region" description="Low complexity" evidence="4">
    <location>
        <begin position="693"/>
        <end position="705"/>
    </location>
</feature>
<dbReference type="Gene3D" id="2.130.10.10">
    <property type="entry name" value="YVTN repeat-like/Quinoprotein amine dehydrogenase"/>
    <property type="match status" value="4"/>
</dbReference>